<organism evidence="2 3">
    <name type="scientific">Deinococcus xianganensis</name>
    <dbReference type="NCBI Taxonomy" id="1507289"/>
    <lineage>
        <taxon>Bacteria</taxon>
        <taxon>Thermotogati</taxon>
        <taxon>Deinococcota</taxon>
        <taxon>Deinococci</taxon>
        <taxon>Deinococcales</taxon>
        <taxon>Deinococcaceae</taxon>
        <taxon>Deinococcus</taxon>
    </lineage>
</organism>
<proteinExistence type="predicted"/>
<reference evidence="2 3" key="1">
    <citation type="submission" date="2019-11" db="EMBL/GenBank/DDBJ databases">
        <title>Genome sequence of Deinococcus xianganensis Y35, AI-2 producing algicidal bacterium, isolated from lake water.</title>
        <authorList>
            <person name="Li Y."/>
        </authorList>
    </citation>
    <scope>NUCLEOTIDE SEQUENCE [LARGE SCALE GENOMIC DNA]</scope>
    <source>
        <strain evidence="2 3">Y35</strain>
    </source>
</reference>
<evidence type="ECO:0000313" key="2">
    <source>
        <dbReference type="EMBL" id="MXV20627.1"/>
    </source>
</evidence>
<evidence type="ECO:0000256" key="1">
    <source>
        <dbReference type="SAM" id="MobiDB-lite"/>
    </source>
</evidence>
<evidence type="ECO:0000313" key="3">
    <source>
        <dbReference type="Proteomes" id="UP000430519"/>
    </source>
</evidence>
<dbReference type="AlphaFoldDB" id="A0A6I4YNP9"/>
<name>A0A6I4YNP9_9DEIO</name>
<dbReference type="EMBL" id="WVHK01000052">
    <property type="protein sequence ID" value="MXV20627.1"/>
    <property type="molecule type" value="Genomic_DNA"/>
</dbReference>
<keyword evidence="3" id="KW-1185">Reference proteome</keyword>
<dbReference type="RefSeq" id="WP_157882890.1">
    <property type="nucleotide sequence ID" value="NZ_WVHK01000052.1"/>
</dbReference>
<protein>
    <submittedName>
        <fullName evidence="2">Uncharacterized protein</fullName>
    </submittedName>
</protein>
<feature type="compositionally biased region" description="Low complexity" evidence="1">
    <location>
        <begin position="1"/>
        <end position="18"/>
    </location>
</feature>
<feature type="region of interest" description="Disordered" evidence="1">
    <location>
        <begin position="1"/>
        <end position="24"/>
    </location>
</feature>
<dbReference type="Proteomes" id="UP000430519">
    <property type="component" value="Unassembled WGS sequence"/>
</dbReference>
<accession>A0A6I4YNP9</accession>
<gene>
    <name evidence="2" type="ORF">GLX28_13385</name>
</gene>
<sequence length="55" mass="5513">MNASTTLPAPAPHTAAPLPYTPPTVTPVGQWQAVTLIGSVGFNGLPGMPGGTSER</sequence>
<comment type="caution">
    <text evidence="2">The sequence shown here is derived from an EMBL/GenBank/DDBJ whole genome shotgun (WGS) entry which is preliminary data.</text>
</comment>